<dbReference type="PANTHER" id="PTHR43285:SF2">
    <property type="entry name" value="ANTHRANILATE PHOSPHORIBOSYLTRANSFERASE"/>
    <property type="match status" value="1"/>
</dbReference>
<comment type="subunit">
    <text evidence="10">Homodimer.</text>
</comment>
<evidence type="ECO:0000256" key="8">
    <source>
        <dbReference type="ARBA" id="ARBA00052328"/>
    </source>
</evidence>
<evidence type="ECO:0000256" key="6">
    <source>
        <dbReference type="ARBA" id="ARBA00022962"/>
    </source>
</evidence>
<evidence type="ECO:0000256" key="2">
    <source>
        <dbReference type="ARBA" id="ARBA00022605"/>
    </source>
</evidence>
<evidence type="ECO:0000259" key="12">
    <source>
        <dbReference type="Pfam" id="PF00591"/>
    </source>
</evidence>
<gene>
    <name evidence="10" type="primary">trpD</name>
    <name evidence="14" type="ORF">SAMN02745152_02081</name>
</gene>
<feature type="binding site" evidence="10">
    <location>
        <position position="273"/>
    </location>
    <ligand>
        <name>5-phospho-alpha-D-ribose 1-diphosphate</name>
        <dbReference type="ChEBI" id="CHEBI:58017"/>
    </ligand>
</feature>
<dbReference type="SUPFAM" id="SSF47648">
    <property type="entry name" value="Nucleoside phosphorylase/phosphoribosyltransferase N-terminal domain"/>
    <property type="match status" value="1"/>
</dbReference>
<feature type="binding site" evidence="10">
    <location>
        <position position="281"/>
    </location>
    <ligand>
        <name>5-phospho-alpha-D-ribose 1-diphosphate</name>
        <dbReference type="ChEBI" id="CHEBI:58017"/>
    </ligand>
</feature>
<feature type="binding site" evidence="10">
    <location>
        <position position="419"/>
    </location>
    <ligand>
        <name>Mg(2+)</name>
        <dbReference type="ChEBI" id="CHEBI:18420"/>
        <label>1</label>
    </ligand>
</feature>
<dbReference type="GO" id="GO:0000287">
    <property type="term" value="F:magnesium ion binding"/>
    <property type="evidence" value="ECO:0007669"/>
    <property type="project" value="UniProtKB-UniRule"/>
</dbReference>
<reference evidence="14 15" key="1">
    <citation type="submission" date="2017-02" db="EMBL/GenBank/DDBJ databases">
        <authorList>
            <person name="Peterson S.W."/>
        </authorList>
    </citation>
    <scope>NUCLEOTIDE SEQUENCE [LARGE SCALE GENOMIC DNA]</scope>
    <source>
        <strain evidence="14 15">ATCC BAA-909</strain>
    </source>
</reference>
<dbReference type="InterPro" id="IPR017926">
    <property type="entry name" value="GATASE"/>
</dbReference>
<dbReference type="GO" id="GO:0005829">
    <property type="term" value="C:cytosol"/>
    <property type="evidence" value="ECO:0007669"/>
    <property type="project" value="TreeGrafter"/>
</dbReference>
<feature type="binding site" evidence="10">
    <location>
        <position position="313"/>
    </location>
    <ligand>
        <name>5-phospho-alpha-D-ribose 1-diphosphate</name>
        <dbReference type="ChEBI" id="CHEBI:58017"/>
    </ligand>
</feature>
<accession>A0A1T4QQZ7</accession>
<name>A0A1T4QQZ7_9SPIR</name>
<evidence type="ECO:0000256" key="3">
    <source>
        <dbReference type="ARBA" id="ARBA00022676"/>
    </source>
</evidence>
<keyword evidence="7 10" id="KW-0057">Aromatic amino acid biosynthesis</keyword>
<feature type="binding site" evidence="10">
    <location>
        <position position="359"/>
    </location>
    <ligand>
        <name>anthranilate</name>
        <dbReference type="ChEBI" id="CHEBI:16567"/>
        <label>2</label>
    </ligand>
</feature>
<dbReference type="PRINTS" id="PR00099">
    <property type="entry name" value="CPSGATASE"/>
</dbReference>
<evidence type="ECO:0000313" key="14">
    <source>
        <dbReference type="EMBL" id="SKA06182.1"/>
    </source>
</evidence>
<dbReference type="InterPro" id="IPR029062">
    <property type="entry name" value="Class_I_gatase-like"/>
</dbReference>
<dbReference type="Gene3D" id="1.20.970.10">
    <property type="entry name" value="Transferase, Pyrimidine Nucleoside Phosphorylase, Chain C"/>
    <property type="match status" value="1"/>
</dbReference>
<comment type="function">
    <text evidence="10">Catalyzes the transfer of the phosphoribosyl group of 5-phosphorylribose-1-pyrophosphate (PRPP) to anthranilate to yield N-(5'-phosphoribosyl)-anthranilate (PRA).</text>
</comment>
<dbReference type="OrthoDB" id="9806430at2"/>
<dbReference type="GO" id="GO:0000162">
    <property type="term" value="P:L-tryptophan biosynthetic process"/>
    <property type="evidence" value="ECO:0007669"/>
    <property type="project" value="UniProtKB-UniRule"/>
</dbReference>
<dbReference type="SUPFAM" id="SSF52418">
    <property type="entry name" value="Nucleoside phosphorylase/phosphoribosyltransferase catalytic domain"/>
    <property type="match status" value="1"/>
</dbReference>
<sequence>MILVIDNYDSFTFNVVQSLQMYTKQEIRVVRNDEYPVLQLAQMKPDFLVVSPGPGNPSQAGVSVEAIRYFAGKVPILGICLGHQAIGEAFDAKIVHAKNVCHGIIQDIELDGKGLFRTIGKSCKFTRYHSLVIDEKSLSSDFEVTARAKDGDIMGIRHKTLPIEGVQFHPESIASEHCKDIFLNFINYRRENLPVADYLNQLLEKKDLTEEQASFFMENVADGTMDERVMAAILVAIQAKGVSVSEMTGCARALLKIKTPFVCEKKGLAEIVGTGGDCKGSFNISSLSAIVVASCGQPVAKHGNRAVSSKSGAADFFENLGINIMAEPEKTAALVEKTDFGFLMAPVYHAAMRFAAPVRKVLGVKTIMNILGPLLNPAGAEYEVLGVFSKSLLRDYARAAKKLGAKRVMTVASDDGYDEISPCAKTHAFLIDERGHEASFVIEPSKFGITDADEDELSGGNGKENAALGMEVLNGKGRKTIRYAVGMNAGAVLYLSGKAKNLKEGYDMALESIDTGKALAKLNEIVEVSRGM</sequence>
<keyword evidence="15" id="KW-1185">Reference proteome</keyword>
<dbReference type="PRINTS" id="PR00097">
    <property type="entry name" value="ANTSNTHASEII"/>
</dbReference>
<dbReference type="InterPro" id="IPR006221">
    <property type="entry name" value="TrpG/PapA_dom"/>
</dbReference>
<feature type="binding site" evidence="10">
    <location>
        <begin position="301"/>
        <end position="309"/>
    </location>
    <ligand>
        <name>5-phospho-alpha-D-ribose 1-diphosphate</name>
        <dbReference type="ChEBI" id="CHEBI:58017"/>
    </ligand>
</feature>
<keyword evidence="2 10" id="KW-0028">Amino-acid biosynthesis</keyword>
<dbReference type="PROSITE" id="PS51273">
    <property type="entry name" value="GATASE_TYPE_1"/>
    <property type="match status" value="1"/>
</dbReference>
<keyword evidence="10" id="KW-0479">Metal-binding</keyword>
<evidence type="ECO:0000313" key="15">
    <source>
        <dbReference type="Proteomes" id="UP000190395"/>
    </source>
</evidence>
<feature type="binding site" evidence="10">
    <location>
        <position position="419"/>
    </location>
    <ligand>
        <name>Mg(2+)</name>
        <dbReference type="ChEBI" id="CHEBI:18420"/>
        <label>2</label>
    </ligand>
</feature>
<evidence type="ECO:0000259" key="13">
    <source>
        <dbReference type="Pfam" id="PF02885"/>
    </source>
</evidence>
<evidence type="ECO:0000256" key="5">
    <source>
        <dbReference type="ARBA" id="ARBA00022822"/>
    </source>
</evidence>
<keyword evidence="10" id="KW-0460">Magnesium</keyword>
<evidence type="ECO:0000256" key="10">
    <source>
        <dbReference type="HAMAP-Rule" id="MF_00211"/>
    </source>
</evidence>
<feature type="domain" description="Glycosyl transferase family 3 N-terminal" evidence="13">
    <location>
        <begin position="197"/>
        <end position="255"/>
    </location>
</feature>
<evidence type="ECO:0000259" key="11">
    <source>
        <dbReference type="Pfam" id="PF00117"/>
    </source>
</evidence>
<keyword evidence="6" id="KW-0315">Glutamine amidotransferase</keyword>
<dbReference type="EC" id="2.4.2.18" evidence="10"/>
<dbReference type="Proteomes" id="UP000190395">
    <property type="component" value="Unassembled WGS sequence"/>
</dbReference>
<dbReference type="CDD" id="cd01743">
    <property type="entry name" value="GATase1_Anthranilate_Synthase"/>
    <property type="match status" value="1"/>
</dbReference>
<dbReference type="InterPro" id="IPR000312">
    <property type="entry name" value="Glycosyl_Trfase_fam3"/>
</dbReference>
<dbReference type="Pfam" id="PF02885">
    <property type="entry name" value="Glycos_trans_3N"/>
    <property type="match status" value="1"/>
</dbReference>
<dbReference type="FunFam" id="3.40.1030.10:FF:000002">
    <property type="entry name" value="Anthranilate phosphoribosyltransferase"/>
    <property type="match status" value="1"/>
</dbReference>
<feature type="binding site" evidence="10">
    <location>
        <position position="273"/>
    </location>
    <ligand>
        <name>anthranilate</name>
        <dbReference type="ChEBI" id="CHEBI:16567"/>
        <label>1</label>
    </ligand>
</feature>
<dbReference type="InterPro" id="IPR035902">
    <property type="entry name" value="Nuc_phospho_transferase"/>
</dbReference>
<dbReference type="NCBIfam" id="TIGR00566">
    <property type="entry name" value="trpG_papA"/>
    <property type="match status" value="1"/>
</dbReference>
<dbReference type="EMBL" id="FUXC01000016">
    <property type="protein sequence ID" value="SKA06182.1"/>
    <property type="molecule type" value="Genomic_DNA"/>
</dbReference>
<comment type="cofactor">
    <cofactor evidence="10">
        <name>Mg(2+)</name>
        <dbReference type="ChEBI" id="CHEBI:18420"/>
    </cofactor>
    <text evidence="10">Binds 2 magnesium ions per monomer.</text>
</comment>
<dbReference type="SUPFAM" id="SSF52317">
    <property type="entry name" value="Class I glutamine amidotransferase-like"/>
    <property type="match status" value="1"/>
</dbReference>
<dbReference type="InterPro" id="IPR017459">
    <property type="entry name" value="Glycosyl_Trfase_fam3_N_dom"/>
</dbReference>
<feature type="binding site" evidence="10">
    <location>
        <position position="285"/>
    </location>
    <ligand>
        <name>Mg(2+)</name>
        <dbReference type="ChEBI" id="CHEBI:18420"/>
        <label>1</label>
    </ligand>
</feature>
<dbReference type="Gene3D" id="3.40.50.880">
    <property type="match status" value="1"/>
</dbReference>
<dbReference type="NCBIfam" id="NF011201">
    <property type="entry name" value="PRK14607.1"/>
    <property type="match status" value="1"/>
</dbReference>
<keyword evidence="5 10" id="KW-0822">Tryptophan biosynthesis</keyword>
<comment type="pathway">
    <text evidence="1 10">Amino-acid biosynthesis; L-tryptophan biosynthesis; L-tryptophan from chorismate: step 2/5.</text>
</comment>
<dbReference type="GeneID" id="303368295"/>
<dbReference type="GO" id="GO:0004048">
    <property type="term" value="F:anthranilate phosphoribosyltransferase activity"/>
    <property type="evidence" value="ECO:0007669"/>
    <property type="project" value="UniProtKB-UniRule"/>
</dbReference>
<evidence type="ECO:0000256" key="9">
    <source>
        <dbReference type="ARBA" id="ARBA00061188"/>
    </source>
</evidence>
<dbReference type="PRINTS" id="PR00096">
    <property type="entry name" value="GATASE"/>
</dbReference>
<dbReference type="Pfam" id="PF00591">
    <property type="entry name" value="Glycos_transf_3"/>
    <property type="match status" value="1"/>
</dbReference>
<protein>
    <recommendedName>
        <fullName evidence="10">Anthranilate phosphoribosyltransferase</fullName>
        <ecNumber evidence="10">2.4.2.18</ecNumber>
    </recommendedName>
</protein>
<feature type="binding site" evidence="10">
    <location>
        <begin position="283"/>
        <end position="286"/>
    </location>
    <ligand>
        <name>5-phospho-alpha-D-ribose 1-diphosphate</name>
        <dbReference type="ChEBI" id="CHEBI:58017"/>
    </ligand>
</feature>
<dbReference type="UniPathway" id="UPA00035">
    <property type="reaction ID" value="UER00041"/>
</dbReference>
<dbReference type="Pfam" id="PF00117">
    <property type="entry name" value="GATase"/>
    <property type="match status" value="1"/>
</dbReference>
<dbReference type="PANTHER" id="PTHR43285">
    <property type="entry name" value="ANTHRANILATE PHOSPHORIBOSYLTRANSFERASE"/>
    <property type="match status" value="1"/>
</dbReference>
<dbReference type="STRING" id="225004.SAMN02745152_02081"/>
<dbReference type="HAMAP" id="MF_00211">
    <property type="entry name" value="TrpD"/>
    <property type="match status" value="1"/>
</dbReference>
<comment type="caution">
    <text evidence="10">Lacks conserved residue(s) required for the propagation of feature annotation.</text>
</comment>
<dbReference type="RefSeq" id="WP_078931816.1">
    <property type="nucleotide sequence ID" value="NZ_FUXC01000016.1"/>
</dbReference>
<evidence type="ECO:0000256" key="1">
    <source>
        <dbReference type="ARBA" id="ARBA00004907"/>
    </source>
</evidence>
<feature type="binding site" evidence="10">
    <location>
        <begin position="276"/>
        <end position="277"/>
    </location>
    <ligand>
        <name>5-phospho-alpha-D-ribose 1-diphosphate</name>
        <dbReference type="ChEBI" id="CHEBI:58017"/>
    </ligand>
</feature>
<keyword evidence="4 10" id="KW-0808">Transferase</keyword>
<dbReference type="Gene3D" id="3.40.1030.10">
    <property type="entry name" value="Nucleoside phosphorylase/phosphoribosyltransferase catalytic domain"/>
    <property type="match status" value="1"/>
</dbReference>
<feature type="binding site" evidence="10">
    <location>
        <position position="304"/>
    </location>
    <ligand>
        <name>anthranilate</name>
        <dbReference type="ChEBI" id="CHEBI:16567"/>
        <label>1</label>
    </ligand>
</feature>
<proteinExistence type="inferred from homology"/>
<keyword evidence="3 10" id="KW-0328">Glycosyltransferase</keyword>
<dbReference type="NCBIfam" id="TIGR01245">
    <property type="entry name" value="trpD"/>
    <property type="match status" value="1"/>
</dbReference>
<feature type="domain" description="Glutamine amidotransferase" evidence="11">
    <location>
        <begin position="3"/>
        <end position="185"/>
    </location>
</feature>
<comment type="similarity">
    <text evidence="9">In the C-terminal section; belongs to the anthranilate phosphoribosyltransferase family.</text>
</comment>
<comment type="catalytic activity">
    <reaction evidence="8 10">
        <text>N-(5-phospho-beta-D-ribosyl)anthranilate + diphosphate = 5-phospho-alpha-D-ribose 1-diphosphate + anthranilate</text>
        <dbReference type="Rhea" id="RHEA:11768"/>
        <dbReference type="ChEBI" id="CHEBI:16567"/>
        <dbReference type="ChEBI" id="CHEBI:18277"/>
        <dbReference type="ChEBI" id="CHEBI:33019"/>
        <dbReference type="ChEBI" id="CHEBI:58017"/>
        <dbReference type="EC" id="2.4.2.18"/>
    </reaction>
</comment>
<dbReference type="AlphaFoldDB" id="A0A1T4QQZ7"/>
<feature type="binding site" evidence="10">
    <location>
        <position position="418"/>
    </location>
    <ligand>
        <name>Mg(2+)</name>
        <dbReference type="ChEBI" id="CHEBI:18420"/>
        <label>2</label>
    </ligand>
</feature>
<organism evidence="14 15">
    <name type="scientific">Treponema berlinense</name>
    <dbReference type="NCBI Taxonomy" id="225004"/>
    <lineage>
        <taxon>Bacteria</taxon>
        <taxon>Pseudomonadati</taxon>
        <taxon>Spirochaetota</taxon>
        <taxon>Spirochaetia</taxon>
        <taxon>Spirochaetales</taxon>
        <taxon>Treponemataceae</taxon>
        <taxon>Treponema</taxon>
    </lineage>
</organism>
<dbReference type="InterPro" id="IPR036320">
    <property type="entry name" value="Glycosyl_Trfase_fam3_N_dom_sf"/>
</dbReference>
<comment type="similarity">
    <text evidence="10">Belongs to the anthranilate phosphoribosyltransferase family.</text>
</comment>
<dbReference type="FunFam" id="3.40.50.880:FF:000003">
    <property type="entry name" value="Anthranilate synthase component II"/>
    <property type="match status" value="1"/>
</dbReference>
<dbReference type="InterPro" id="IPR005940">
    <property type="entry name" value="Anthranilate_Pribosyl_Tfrase"/>
</dbReference>
<evidence type="ECO:0000256" key="7">
    <source>
        <dbReference type="ARBA" id="ARBA00023141"/>
    </source>
</evidence>
<feature type="domain" description="Glycosyl transferase family 3" evidence="12">
    <location>
        <begin position="268"/>
        <end position="519"/>
    </location>
</feature>
<evidence type="ECO:0000256" key="4">
    <source>
        <dbReference type="ARBA" id="ARBA00022679"/>
    </source>
</evidence>